<dbReference type="EMBL" id="JPVP01000027">
    <property type="protein sequence ID" value="KGR89343.1"/>
    <property type="molecule type" value="Genomic_DNA"/>
</dbReference>
<dbReference type="GO" id="GO:0003677">
    <property type="term" value="F:DNA binding"/>
    <property type="evidence" value="ECO:0007669"/>
    <property type="project" value="UniProtKB-KW"/>
</dbReference>
<dbReference type="eggNOG" id="COG1476">
    <property type="taxonomic scope" value="Bacteria"/>
</dbReference>
<keyword evidence="4" id="KW-1185">Reference proteome</keyword>
<dbReference type="InterPro" id="IPR010982">
    <property type="entry name" value="Lambda_DNA-bd_dom_sf"/>
</dbReference>
<organism evidence="3 4">
    <name type="scientific">Lysinibacillus odysseyi 34hs-1 = NBRC 100172</name>
    <dbReference type="NCBI Taxonomy" id="1220589"/>
    <lineage>
        <taxon>Bacteria</taxon>
        <taxon>Bacillati</taxon>
        <taxon>Bacillota</taxon>
        <taxon>Bacilli</taxon>
        <taxon>Bacillales</taxon>
        <taxon>Bacillaceae</taxon>
        <taxon>Lysinibacillus</taxon>
    </lineage>
</organism>
<dbReference type="PROSITE" id="PS50943">
    <property type="entry name" value="HTH_CROC1"/>
    <property type="match status" value="1"/>
</dbReference>
<dbReference type="Proteomes" id="UP000030437">
    <property type="component" value="Unassembled WGS sequence"/>
</dbReference>
<name>A0A0A3J2F5_9BACI</name>
<dbReference type="STRING" id="1220589.CD32_00450"/>
<gene>
    <name evidence="3" type="ORF">CD32_00450</name>
</gene>
<proteinExistence type="predicted"/>
<comment type="caution">
    <text evidence="3">The sequence shown here is derived from an EMBL/GenBank/DDBJ whole genome shotgun (WGS) entry which is preliminary data.</text>
</comment>
<dbReference type="Pfam" id="PF01381">
    <property type="entry name" value="HTH_3"/>
    <property type="match status" value="1"/>
</dbReference>
<dbReference type="PANTHER" id="PTHR46558">
    <property type="entry name" value="TRACRIPTIONAL REGULATORY PROTEIN-RELATED-RELATED"/>
    <property type="match status" value="1"/>
</dbReference>
<dbReference type="AlphaFoldDB" id="A0A0A3J2F5"/>
<dbReference type="CDD" id="cd00093">
    <property type="entry name" value="HTH_XRE"/>
    <property type="match status" value="1"/>
</dbReference>
<dbReference type="RefSeq" id="WP_052124653.1">
    <property type="nucleotide sequence ID" value="NZ_BCVX01000008.1"/>
</dbReference>
<dbReference type="PANTHER" id="PTHR46558:SF4">
    <property type="entry name" value="DNA-BIDING PHAGE PROTEIN"/>
    <property type="match status" value="1"/>
</dbReference>
<protein>
    <recommendedName>
        <fullName evidence="2">HTH cro/C1-type domain-containing protein</fullName>
    </recommendedName>
</protein>
<evidence type="ECO:0000256" key="1">
    <source>
        <dbReference type="ARBA" id="ARBA00023125"/>
    </source>
</evidence>
<evidence type="ECO:0000313" key="4">
    <source>
        <dbReference type="Proteomes" id="UP000030437"/>
    </source>
</evidence>
<accession>A0A0A3J2F5</accession>
<feature type="domain" description="HTH cro/C1-type" evidence="2">
    <location>
        <begin position="19"/>
        <end position="73"/>
    </location>
</feature>
<evidence type="ECO:0000259" key="2">
    <source>
        <dbReference type="PROSITE" id="PS50943"/>
    </source>
</evidence>
<dbReference type="SUPFAM" id="SSF47413">
    <property type="entry name" value="lambda repressor-like DNA-binding domains"/>
    <property type="match status" value="1"/>
</dbReference>
<keyword evidence="1" id="KW-0238">DNA-binding</keyword>
<dbReference type="SMART" id="SM00530">
    <property type="entry name" value="HTH_XRE"/>
    <property type="match status" value="1"/>
</dbReference>
<dbReference type="InterPro" id="IPR001387">
    <property type="entry name" value="Cro/C1-type_HTH"/>
</dbReference>
<dbReference type="Gene3D" id="1.10.260.40">
    <property type="entry name" value="lambda repressor-like DNA-binding domains"/>
    <property type="match status" value="1"/>
</dbReference>
<evidence type="ECO:0000313" key="3">
    <source>
        <dbReference type="EMBL" id="KGR89343.1"/>
    </source>
</evidence>
<reference evidence="3 4" key="1">
    <citation type="submission" date="2014-02" db="EMBL/GenBank/DDBJ databases">
        <title>Draft genome sequence of Lysinibacillus odysseyi NBRC 100172.</title>
        <authorList>
            <person name="Zhang F."/>
            <person name="Wang G."/>
            <person name="Zhang L."/>
        </authorList>
    </citation>
    <scope>NUCLEOTIDE SEQUENCE [LARGE SCALE GENOMIC DNA]</scope>
    <source>
        <strain evidence="3 4">NBRC 100172</strain>
    </source>
</reference>
<sequence>MNTKDNFERDLNIFAGNKIKEFRKKKKLTQKQLGKLIDKSDNTISNYEKGLIALNQDVLFSLAEALDVKVDDFFPQKVSAGSLHQAVATTDENLTVGDMAFLKELMDYIKSLDETERRYLMSNIEMAVEIFKKNRN</sequence>